<comment type="caution">
    <text evidence="1">The sequence shown here is derived from an EMBL/GenBank/DDBJ whole genome shotgun (WGS) entry which is preliminary data.</text>
</comment>
<evidence type="ECO:0000313" key="2">
    <source>
        <dbReference type="Proteomes" id="UP000286415"/>
    </source>
</evidence>
<reference evidence="1 2" key="2">
    <citation type="journal article" date="2021" name="Genomics">
        <title>High-quality reference genome for Clonorchis sinensis.</title>
        <authorList>
            <person name="Young N.D."/>
            <person name="Stroehlein A.J."/>
            <person name="Kinkar L."/>
            <person name="Wang T."/>
            <person name="Sohn W.M."/>
            <person name="Chang B.C.H."/>
            <person name="Kaur P."/>
            <person name="Weisz D."/>
            <person name="Dudchenko O."/>
            <person name="Aiden E.L."/>
            <person name="Korhonen P.K."/>
            <person name="Gasser R.B."/>
        </authorList>
    </citation>
    <scope>NUCLEOTIDE SEQUENCE [LARGE SCALE GENOMIC DNA]</scope>
    <source>
        <strain evidence="1">Cs-k2</strain>
    </source>
</reference>
<keyword evidence="2" id="KW-1185">Reference proteome</keyword>
<dbReference type="EMBL" id="NIRI02000056">
    <property type="protein sequence ID" value="KAG5444127.1"/>
    <property type="molecule type" value="Genomic_DNA"/>
</dbReference>
<proteinExistence type="predicted"/>
<reference evidence="1 2" key="1">
    <citation type="journal article" date="2018" name="Biotechnol. Adv.">
        <title>Improved genomic resources and new bioinformatic workflow for the carcinogenic parasite Clonorchis sinensis: Biotechnological implications.</title>
        <authorList>
            <person name="Wang D."/>
            <person name="Korhonen P.K."/>
            <person name="Gasser R.B."/>
            <person name="Young N.D."/>
        </authorList>
    </citation>
    <scope>NUCLEOTIDE SEQUENCE [LARGE SCALE GENOMIC DNA]</scope>
    <source>
        <strain evidence="1">Cs-k2</strain>
    </source>
</reference>
<accession>A0A3R7H6D3</accession>
<protein>
    <submittedName>
        <fullName evidence="1">Uncharacterized protein</fullName>
    </submittedName>
</protein>
<organism evidence="1 2">
    <name type="scientific">Clonorchis sinensis</name>
    <name type="common">Chinese liver fluke</name>
    <dbReference type="NCBI Taxonomy" id="79923"/>
    <lineage>
        <taxon>Eukaryota</taxon>
        <taxon>Metazoa</taxon>
        <taxon>Spiralia</taxon>
        <taxon>Lophotrochozoa</taxon>
        <taxon>Platyhelminthes</taxon>
        <taxon>Trematoda</taxon>
        <taxon>Digenea</taxon>
        <taxon>Opisthorchiida</taxon>
        <taxon>Opisthorchiata</taxon>
        <taxon>Opisthorchiidae</taxon>
        <taxon>Clonorchis</taxon>
    </lineage>
</organism>
<dbReference type="AlphaFoldDB" id="A0A3R7H6D3"/>
<gene>
    <name evidence="1" type="ORF">CSKR_101614</name>
</gene>
<name>A0A3R7H6D3_CLOSI</name>
<sequence>MVYTDWDTTSETKKPFAAELVIRKLNQLNSGKLLNRKTSKQMKTNASRQFHKFRNKSHIPLDQGGVVRNHLLLACLVSSIHRYTRAPTSCQEDDSDP</sequence>
<dbReference type="Proteomes" id="UP000286415">
    <property type="component" value="Unassembled WGS sequence"/>
</dbReference>
<evidence type="ECO:0000313" key="1">
    <source>
        <dbReference type="EMBL" id="KAG5444127.1"/>
    </source>
</evidence>
<dbReference type="InParanoid" id="A0A3R7H6D3"/>